<gene>
    <name evidence="2" type="ORF">DVH24_007200</name>
</gene>
<proteinExistence type="predicted"/>
<evidence type="ECO:0000256" key="1">
    <source>
        <dbReference type="SAM" id="Phobius"/>
    </source>
</evidence>
<feature type="transmembrane region" description="Helical" evidence="1">
    <location>
        <begin position="148"/>
        <end position="167"/>
    </location>
</feature>
<dbReference type="GO" id="GO:0046521">
    <property type="term" value="P:sphingoid catabolic process"/>
    <property type="evidence" value="ECO:0007669"/>
    <property type="project" value="TreeGrafter"/>
</dbReference>
<dbReference type="Proteomes" id="UP000290289">
    <property type="component" value="Chromosome 16"/>
</dbReference>
<organism evidence="2 3">
    <name type="scientific">Malus domestica</name>
    <name type="common">Apple</name>
    <name type="synonym">Pyrus malus</name>
    <dbReference type="NCBI Taxonomy" id="3750"/>
    <lineage>
        <taxon>Eukaryota</taxon>
        <taxon>Viridiplantae</taxon>
        <taxon>Streptophyta</taxon>
        <taxon>Embryophyta</taxon>
        <taxon>Tracheophyta</taxon>
        <taxon>Spermatophyta</taxon>
        <taxon>Magnoliopsida</taxon>
        <taxon>eudicotyledons</taxon>
        <taxon>Gunneridae</taxon>
        <taxon>Pentapetalae</taxon>
        <taxon>rosids</taxon>
        <taxon>fabids</taxon>
        <taxon>Rosales</taxon>
        <taxon>Rosaceae</taxon>
        <taxon>Amygdaloideae</taxon>
        <taxon>Maleae</taxon>
        <taxon>Malus</taxon>
    </lineage>
</organism>
<name>A0A498HHZ6_MALDO</name>
<keyword evidence="1" id="KW-1133">Transmembrane helix</keyword>
<keyword evidence="1" id="KW-0812">Transmembrane</keyword>
<evidence type="ECO:0000313" key="2">
    <source>
        <dbReference type="EMBL" id="RXH69944.1"/>
    </source>
</evidence>
<comment type="caution">
    <text evidence="2">The sequence shown here is derived from an EMBL/GenBank/DDBJ whole genome shotgun (WGS) entry which is preliminary data.</text>
</comment>
<dbReference type="InterPro" id="IPR009305">
    <property type="entry name" value="Mpo1-like"/>
</dbReference>
<dbReference type="GO" id="GO:0005783">
    <property type="term" value="C:endoplasmic reticulum"/>
    <property type="evidence" value="ECO:0007669"/>
    <property type="project" value="TreeGrafter"/>
</dbReference>
<evidence type="ECO:0000313" key="3">
    <source>
        <dbReference type="Proteomes" id="UP000290289"/>
    </source>
</evidence>
<dbReference type="GO" id="GO:0016020">
    <property type="term" value="C:membrane"/>
    <property type="evidence" value="ECO:0007669"/>
    <property type="project" value="GOC"/>
</dbReference>
<dbReference type="PANTHER" id="PTHR28026">
    <property type="entry name" value="DUF962 DOMAIN PROTEIN (AFU_ORTHOLOGUE AFUA_8G05310)"/>
    <property type="match status" value="1"/>
</dbReference>
<dbReference type="AlphaFoldDB" id="A0A498HHZ6"/>
<dbReference type="EMBL" id="RDQH01000342">
    <property type="protein sequence ID" value="RXH69944.1"/>
    <property type="molecule type" value="Genomic_DNA"/>
</dbReference>
<accession>A0A498HHZ6</accession>
<feature type="transmembrane region" description="Helical" evidence="1">
    <location>
        <begin position="90"/>
        <end position="111"/>
    </location>
</feature>
<feature type="transmembrane region" description="Helical" evidence="1">
    <location>
        <begin position="26"/>
        <end position="46"/>
    </location>
</feature>
<reference evidence="2 3" key="1">
    <citation type="submission" date="2018-10" db="EMBL/GenBank/DDBJ databases">
        <title>A high-quality apple genome assembly.</title>
        <authorList>
            <person name="Hu J."/>
        </authorList>
    </citation>
    <scope>NUCLEOTIDE SEQUENCE [LARGE SCALE GENOMIC DNA]</scope>
    <source>
        <strain evidence="3">cv. HFTH1</strain>
        <tissue evidence="2">Young leaf</tissue>
    </source>
</reference>
<keyword evidence="1" id="KW-0472">Membrane</keyword>
<protein>
    <submittedName>
        <fullName evidence="2">Uncharacterized protein</fullName>
    </submittedName>
</protein>
<sequence>MGKTGLFDLEKHFAFYGAYHSNPVNIAIHMLFVWPILFTALLILYFTPSLLSFGVSVFGNDVALPFNVGLLLTIIYSAFYICLDAKAGSLGALLCVICWVGSCFLGTLLGFSISWKVVLVAQIVCWTGQFIGHGVFEKRAPALLDNLAQAFIMAPFFVLLEALQIFFGYEPYPGFQAIVQAKIDAEISEWQENKKKLIS</sequence>
<dbReference type="Pfam" id="PF06127">
    <property type="entry name" value="Mpo1-like"/>
    <property type="match status" value="1"/>
</dbReference>
<feature type="transmembrane region" description="Helical" evidence="1">
    <location>
        <begin position="66"/>
        <end position="83"/>
    </location>
</feature>
<keyword evidence="3" id="KW-1185">Reference proteome</keyword>
<dbReference type="PANTHER" id="PTHR28026:SF8">
    <property type="entry name" value="YGL010W-LIKE PROTEIN"/>
    <property type="match status" value="1"/>
</dbReference>